<dbReference type="Proteomes" id="UP000199048">
    <property type="component" value="Unassembled WGS sequence"/>
</dbReference>
<feature type="domain" description="N-acetyltransferase" evidence="3">
    <location>
        <begin position="1"/>
        <end position="140"/>
    </location>
</feature>
<keyword evidence="5" id="KW-1185">Reference proteome</keyword>
<dbReference type="SUPFAM" id="SSF55729">
    <property type="entry name" value="Acyl-CoA N-acyltransferases (Nat)"/>
    <property type="match status" value="1"/>
</dbReference>
<accession>A0A1I4HH03</accession>
<dbReference type="Gene3D" id="3.40.630.30">
    <property type="match status" value="1"/>
</dbReference>
<dbReference type="InterPro" id="IPR000182">
    <property type="entry name" value="GNAT_dom"/>
</dbReference>
<dbReference type="AlphaFoldDB" id="A0A1I4HH03"/>
<evidence type="ECO:0000313" key="5">
    <source>
        <dbReference type="Proteomes" id="UP000199048"/>
    </source>
</evidence>
<gene>
    <name evidence="4" type="ORF">SAMN05192568_1004219</name>
</gene>
<dbReference type="PANTHER" id="PTHR43877">
    <property type="entry name" value="AMINOALKYLPHOSPHONATE N-ACETYLTRANSFERASE-RELATED-RELATED"/>
    <property type="match status" value="1"/>
</dbReference>
<dbReference type="EMBL" id="FOTK01000004">
    <property type="protein sequence ID" value="SFL41007.1"/>
    <property type="molecule type" value="Genomic_DNA"/>
</dbReference>
<evidence type="ECO:0000256" key="1">
    <source>
        <dbReference type="ARBA" id="ARBA00022679"/>
    </source>
</evidence>
<dbReference type="PANTHER" id="PTHR43877:SF2">
    <property type="entry name" value="AMINOALKYLPHOSPHONATE N-ACETYLTRANSFERASE-RELATED"/>
    <property type="match status" value="1"/>
</dbReference>
<name>A0A1I4HH03_9HYPH</name>
<evidence type="ECO:0000313" key="4">
    <source>
        <dbReference type="EMBL" id="SFL41007.1"/>
    </source>
</evidence>
<dbReference type="InterPro" id="IPR016181">
    <property type="entry name" value="Acyl_CoA_acyltransferase"/>
</dbReference>
<organism evidence="4 5">
    <name type="scientific">Methylobacterium pseudosasicola</name>
    <dbReference type="NCBI Taxonomy" id="582667"/>
    <lineage>
        <taxon>Bacteria</taxon>
        <taxon>Pseudomonadati</taxon>
        <taxon>Pseudomonadota</taxon>
        <taxon>Alphaproteobacteria</taxon>
        <taxon>Hyphomicrobiales</taxon>
        <taxon>Methylobacteriaceae</taxon>
        <taxon>Methylobacterium</taxon>
    </lineage>
</organism>
<dbReference type="Pfam" id="PF00583">
    <property type="entry name" value="Acetyltransf_1"/>
    <property type="match status" value="1"/>
</dbReference>
<dbReference type="GO" id="GO:0016747">
    <property type="term" value="F:acyltransferase activity, transferring groups other than amino-acyl groups"/>
    <property type="evidence" value="ECO:0007669"/>
    <property type="project" value="InterPro"/>
</dbReference>
<dbReference type="OrthoDB" id="9787920at2"/>
<keyword evidence="2" id="KW-0012">Acyltransferase</keyword>
<dbReference type="RefSeq" id="WP_092038198.1">
    <property type="nucleotide sequence ID" value="NZ_FOTK01000004.1"/>
</dbReference>
<proteinExistence type="predicted"/>
<evidence type="ECO:0000259" key="3">
    <source>
        <dbReference type="PROSITE" id="PS51186"/>
    </source>
</evidence>
<protein>
    <submittedName>
        <fullName evidence="4">Acetyltransferase (GNAT) family protein</fullName>
    </submittedName>
</protein>
<reference evidence="5" key="1">
    <citation type="submission" date="2016-10" db="EMBL/GenBank/DDBJ databases">
        <authorList>
            <person name="Varghese N."/>
            <person name="Submissions S."/>
        </authorList>
    </citation>
    <scope>NUCLEOTIDE SEQUENCE [LARGE SCALE GENOMIC DNA]</scope>
    <source>
        <strain evidence="5">BL36</strain>
    </source>
</reference>
<evidence type="ECO:0000256" key="2">
    <source>
        <dbReference type="ARBA" id="ARBA00023315"/>
    </source>
</evidence>
<dbReference type="STRING" id="582667.SAMN05192568_1004219"/>
<dbReference type="InterPro" id="IPR050832">
    <property type="entry name" value="Bact_Acetyltransf"/>
</dbReference>
<keyword evidence="1 4" id="KW-0808">Transferase</keyword>
<dbReference type="CDD" id="cd04301">
    <property type="entry name" value="NAT_SF"/>
    <property type="match status" value="1"/>
</dbReference>
<sequence>MTASTITISTEADAAAKIVEDGLNAFNALHNGPDPTKPVWFICRDDQGTVLGGLQGFIQWDWFAIAMLWVREEHRGQGIGTRLLTEAEQEARKRGCIKFRLGTMTFQAPEFYKRFGYVEIGRMDDLPPGHSYIWMTKILPA</sequence>
<dbReference type="PROSITE" id="PS51186">
    <property type="entry name" value="GNAT"/>
    <property type="match status" value="1"/>
</dbReference>